<proteinExistence type="predicted"/>
<feature type="repeat" description="WD" evidence="3">
    <location>
        <begin position="153"/>
        <end position="194"/>
    </location>
</feature>
<comment type="caution">
    <text evidence="6">The sequence shown here is derived from an EMBL/GenBank/DDBJ whole genome shotgun (WGS) entry which is preliminary data.</text>
</comment>
<dbReference type="InterPro" id="IPR036322">
    <property type="entry name" value="WD40_repeat_dom_sf"/>
</dbReference>
<feature type="compositionally biased region" description="Polar residues" evidence="4">
    <location>
        <begin position="882"/>
        <end position="902"/>
    </location>
</feature>
<feature type="domain" description="25S rRNA (uridine-N(3))-methyltransferase BMT5-like" evidence="5">
    <location>
        <begin position="386"/>
        <end position="521"/>
    </location>
</feature>
<feature type="repeat" description="WD" evidence="3">
    <location>
        <begin position="242"/>
        <end position="283"/>
    </location>
</feature>
<feature type="compositionally biased region" description="Polar residues" evidence="4">
    <location>
        <begin position="962"/>
        <end position="982"/>
    </location>
</feature>
<dbReference type="Pfam" id="PF10354">
    <property type="entry name" value="BMT5-like"/>
    <property type="match status" value="1"/>
</dbReference>
<evidence type="ECO:0000256" key="3">
    <source>
        <dbReference type="PROSITE-ProRule" id="PRU00221"/>
    </source>
</evidence>
<evidence type="ECO:0000313" key="6">
    <source>
        <dbReference type="EMBL" id="CAE7241871.1"/>
    </source>
</evidence>
<dbReference type="AlphaFoldDB" id="A0A812L5P6"/>
<feature type="region of interest" description="Disordered" evidence="4">
    <location>
        <begin position="782"/>
        <end position="991"/>
    </location>
</feature>
<dbReference type="InterPro" id="IPR001680">
    <property type="entry name" value="WD40_rpt"/>
</dbReference>
<evidence type="ECO:0000256" key="1">
    <source>
        <dbReference type="ARBA" id="ARBA00022574"/>
    </source>
</evidence>
<dbReference type="GO" id="GO:0070475">
    <property type="term" value="P:rRNA base methylation"/>
    <property type="evidence" value="ECO:0007669"/>
    <property type="project" value="InterPro"/>
</dbReference>
<feature type="repeat" description="WD" evidence="3">
    <location>
        <begin position="111"/>
        <end position="152"/>
    </location>
</feature>
<sequence length="991" mass="104721">MRLCPDESMAGWQVEAVGALSGESLGTVTLPPDGSLRELRRLISNLPGVSATVKLFSDGVELLGQSSLADSGVRDGCEVQVISVRSLQMLSGSQDGMARLWELEERSEVERFQHSAELNGVAASPEPGIFASGCSDRSISLWRFGSTETSCQLQGHMGQVYSVDFCPAGSALLSASGDATARLWDLASEQELLCLRGHMRDVNSAAVSPDGRVFATGSDDYSFAVWDRASGKMTQHWDGRRGDGHSGRVYSVAFSPDGFYLATGAVDKKAKVWDTRTGTCLRCYSGHTDLVNAVTFSPDGKLLASASDDFTSHVWTADTSQGHIASYKHDAEVLTLSFSGNGQTLATGSMTGAICLWDLSSHQEVGESAACGVPKLQLLPGGCRTLAVGEGDFAFSEGLSASRSCTGSAPELVVTCLESEEDIRSQYADADQRLARLRGAGAKVICGVDATELLKGPLVDEEPFERIVFNFPLLPTKVHKPRASSADVQIANRAMLVEFLRGAATFLRKDGLLLIANKAGQINPCTGRCMLLLLDYQSFGNGSVLSLNIAARLCLLVHLLSLKSLLLKMSLHVAARADSSTHPTYERPKVLPPLQEEHRQRARLHNWQGLPQRVPDSLSKHHAVQKYGVSSSFAAPSVMPLFAPGRRKERKPSTPSRQGAPRDSGPPRDATLPVGRFGSDAAPTPAAARDEIREVTRNLQHLQADLMKPLQEALDNEPSEDMVPWVDTLLSEVETQVQQLQEQAQICMEHDHFDIAERIVNCASDFEEMRVRAASWKEAASQRASREAEAAAEDPPPTARDRAPSALSPQVGRLASIKSEGTPTDSAFGSAQPSPASRPPAHSQGSPSPAASPASSVPPSPARSADVSQAATSPSAGPFGSVKSQAAQSPTSGPFGSMKSQVPPSPAGPADASRSQAAQSPSAGAFGSVKSQVPPSPTGPAAADASRSQAPQSPSADPFGSVRSQAAQSPTSGPFGSMKSQVPPSPAGPAD</sequence>
<dbReference type="PANTHER" id="PTHR19879">
    <property type="entry name" value="TRANSCRIPTION INITIATION FACTOR TFIID"/>
    <property type="match status" value="1"/>
</dbReference>
<keyword evidence="1 3" id="KW-0853">WD repeat</keyword>
<feature type="compositionally biased region" description="Low complexity" evidence="4">
    <location>
        <begin position="909"/>
        <end position="928"/>
    </location>
</feature>
<protein>
    <recommendedName>
        <fullName evidence="5">25S rRNA (uridine-N(3))-methyltransferase BMT5-like domain-containing protein</fullName>
    </recommendedName>
</protein>
<evidence type="ECO:0000313" key="7">
    <source>
        <dbReference type="Proteomes" id="UP000601435"/>
    </source>
</evidence>
<dbReference type="InterPro" id="IPR020472">
    <property type="entry name" value="WD40_PAC1"/>
</dbReference>
<feature type="non-terminal residue" evidence="6">
    <location>
        <position position="991"/>
    </location>
</feature>
<dbReference type="PANTHER" id="PTHR19879:SF9">
    <property type="entry name" value="TRANSCRIPTION INITIATION FACTOR TFIID SUBUNIT 5"/>
    <property type="match status" value="1"/>
</dbReference>
<evidence type="ECO:0000256" key="4">
    <source>
        <dbReference type="SAM" id="MobiDB-lite"/>
    </source>
</evidence>
<feature type="repeat" description="WD" evidence="3">
    <location>
        <begin position="326"/>
        <end position="367"/>
    </location>
</feature>
<dbReference type="PROSITE" id="PS50294">
    <property type="entry name" value="WD_REPEATS_REGION"/>
    <property type="match status" value="5"/>
</dbReference>
<feature type="region of interest" description="Disordered" evidence="4">
    <location>
        <begin position="642"/>
        <end position="688"/>
    </location>
</feature>
<feature type="compositionally biased region" description="Polar residues" evidence="4">
    <location>
        <begin position="866"/>
        <end position="875"/>
    </location>
</feature>
<dbReference type="InterPro" id="IPR019775">
    <property type="entry name" value="WD40_repeat_CS"/>
</dbReference>
<accession>A0A812L5P6</accession>
<evidence type="ECO:0000256" key="2">
    <source>
        <dbReference type="ARBA" id="ARBA00022737"/>
    </source>
</evidence>
<dbReference type="InterPro" id="IPR015943">
    <property type="entry name" value="WD40/YVTN_repeat-like_dom_sf"/>
</dbReference>
<organism evidence="6 7">
    <name type="scientific">Symbiodinium necroappetens</name>
    <dbReference type="NCBI Taxonomy" id="1628268"/>
    <lineage>
        <taxon>Eukaryota</taxon>
        <taxon>Sar</taxon>
        <taxon>Alveolata</taxon>
        <taxon>Dinophyceae</taxon>
        <taxon>Suessiales</taxon>
        <taxon>Symbiodiniaceae</taxon>
        <taxon>Symbiodinium</taxon>
    </lineage>
</organism>
<feature type="compositionally biased region" description="Low complexity" evidence="4">
    <location>
        <begin position="940"/>
        <end position="958"/>
    </location>
</feature>
<dbReference type="SMART" id="SM00320">
    <property type="entry name" value="WD40"/>
    <property type="match status" value="7"/>
</dbReference>
<dbReference type="EMBL" id="CAJNJA010008959">
    <property type="protein sequence ID" value="CAE7241871.1"/>
    <property type="molecule type" value="Genomic_DNA"/>
</dbReference>
<reference evidence="6" key="1">
    <citation type="submission" date="2021-02" db="EMBL/GenBank/DDBJ databases">
        <authorList>
            <person name="Dougan E. K."/>
            <person name="Rhodes N."/>
            <person name="Thang M."/>
            <person name="Chan C."/>
        </authorList>
    </citation>
    <scope>NUCLEOTIDE SEQUENCE</scope>
</reference>
<dbReference type="Pfam" id="PF00400">
    <property type="entry name" value="WD40"/>
    <property type="match status" value="6"/>
</dbReference>
<dbReference type="CDD" id="cd17039">
    <property type="entry name" value="Ubl_ubiquitin_like"/>
    <property type="match status" value="1"/>
</dbReference>
<keyword evidence="2" id="KW-0677">Repeat</keyword>
<dbReference type="CDD" id="cd00200">
    <property type="entry name" value="WD40"/>
    <property type="match status" value="1"/>
</dbReference>
<dbReference type="PROSITE" id="PS50082">
    <property type="entry name" value="WD_REPEATS_2"/>
    <property type="match status" value="7"/>
</dbReference>
<feature type="repeat" description="WD" evidence="3">
    <location>
        <begin position="195"/>
        <end position="236"/>
    </location>
</feature>
<keyword evidence="7" id="KW-1185">Reference proteome</keyword>
<dbReference type="PRINTS" id="PR00320">
    <property type="entry name" value="GPROTEINBRPT"/>
</dbReference>
<feature type="compositionally biased region" description="Low complexity" evidence="4">
    <location>
        <begin position="830"/>
        <end position="855"/>
    </location>
</feature>
<gene>
    <name evidence="6" type="ORF">SNEC2469_LOCUS4436</name>
</gene>
<dbReference type="OrthoDB" id="444697at2759"/>
<feature type="repeat" description="WD" evidence="3">
    <location>
        <begin position="284"/>
        <end position="325"/>
    </location>
</feature>
<feature type="compositionally biased region" description="Polar residues" evidence="4">
    <location>
        <begin position="819"/>
        <end position="829"/>
    </location>
</feature>
<evidence type="ECO:0000259" key="5">
    <source>
        <dbReference type="Pfam" id="PF10354"/>
    </source>
</evidence>
<name>A0A812L5P6_9DINO</name>
<feature type="repeat" description="WD" evidence="3">
    <location>
        <begin position="89"/>
        <end position="111"/>
    </location>
</feature>
<dbReference type="Proteomes" id="UP000601435">
    <property type="component" value="Unassembled WGS sequence"/>
</dbReference>
<dbReference type="InterPro" id="IPR019446">
    <property type="entry name" value="BMT5-like"/>
</dbReference>
<dbReference type="Gene3D" id="2.130.10.10">
    <property type="entry name" value="YVTN repeat-like/Quinoprotein amine dehydrogenase"/>
    <property type="match status" value="3"/>
</dbReference>
<dbReference type="GO" id="GO:0070042">
    <property type="term" value="F:rRNA (uridine-N3-)-methyltransferase activity"/>
    <property type="evidence" value="ECO:0007669"/>
    <property type="project" value="InterPro"/>
</dbReference>
<dbReference type="PROSITE" id="PS00678">
    <property type="entry name" value="WD_REPEATS_1"/>
    <property type="match status" value="2"/>
</dbReference>
<dbReference type="SUPFAM" id="SSF50978">
    <property type="entry name" value="WD40 repeat-like"/>
    <property type="match status" value="1"/>
</dbReference>